<evidence type="ECO:0000256" key="7">
    <source>
        <dbReference type="SAM" id="Phobius"/>
    </source>
</evidence>
<comment type="subcellular location">
    <subcellularLocation>
        <location evidence="1">Cell membrane</location>
        <topology evidence="1">Multi-pass membrane protein</topology>
    </subcellularLocation>
</comment>
<dbReference type="EMBL" id="FUKP01000022">
    <property type="protein sequence ID" value="SJN21808.1"/>
    <property type="molecule type" value="Genomic_DNA"/>
</dbReference>
<evidence type="ECO:0000256" key="2">
    <source>
        <dbReference type="ARBA" id="ARBA00022475"/>
    </source>
</evidence>
<feature type="transmembrane region" description="Helical" evidence="7">
    <location>
        <begin position="146"/>
        <end position="166"/>
    </location>
</feature>
<evidence type="ECO:0000256" key="5">
    <source>
        <dbReference type="ARBA" id="ARBA00023136"/>
    </source>
</evidence>
<keyword evidence="3 7" id="KW-0812">Transmembrane</keyword>
<dbReference type="InterPro" id="IPR036259">
    <property type="entry name" value="MFS_trans_sf"/>
</dbReference>
<dbReference type="Proteomes" id="UP000196230">
    <property type="component" value="Unassembled WGS sequence"/>
</dbReference>
<evidence type="ECO:0000313" key="8">
    <source>
        <dbReference type="EMBL" id="SJN21808.1"/>
    </source>
</evidence>
<evidence type="ECO:0000256" key="4">
    <source>
        <dbReference type="ARBA" id="ARBA00022989"/>
    </source>
</evidence>
<feature type="transmembrane region" description="Helical" evidence="7">
    <location>
        <begin position="29"/>
        <end position="48"/>
    </location>
</feature>
<feature type="transmembrane region" description="Helical" evidence="7">
    <location>
        <begin position="268"/>
        <end position="286"/>
    </location>
</feature>
<gene>
    <name evidence="8" type="ORF">FM125_03810</name>
</gene>
<accession>A0A1R4IPX6</accession>
<dbReference type="PANTHER" id="PTHR23513:SF11">
    <property type="entry name" value="STAPHYLOFERRIN A TRANSPORTER"/>
    <property type="match status" value="1"/>
</dbReference>
<dbReference type="PANTHER" id="PTHR23513">
    <property type="entry name" value="INTEGRAL MEMBRANE EFFLUX PROTEIN-RELATED"/>
    <property type="match status" value="1"/>
</dbReference>
<protein>
    <submittedName>
        <fullName evidence="8">Major facilitator superfamily MFS_1</fullName>
    </submittedName>
</protein>
<feature type="transmembrane region" description="Helical" evidence="7">
    <location>
        <begin position="362"/>
        <end position="383"/>
    </location>
</feature>
<keyword evidence="5 7" id="KW-0472">Membrane</keyword>
<dbReference type="InterPro" id="IPR011701">
    <property type="entry name" value="MFS"/>
</dbReference>
<feature type="transmembrane region" description="Helical" evidence="7">
    <location>
        <begin position="69"/>
        <end position="91"/>
    </location>
</feature>
<name>A0A1R4IPX6_9MICC</name>
<feature type="transmembrane region" description="Helical" evidence="7">
    <location>
        <begin position="389"/>
        <end position="410"/>
    </location>
</feature>
<feature type="transmembrane region" description="Helical" evidence="7">
    <location>
        <begin position="231"/>
        <end position="248"/>
    </location>
</feature>
<dbReference type="AlphaFoldDB" id="A0A1R4IPX6"/>
<organism evidence="8 9">
    <name type="scientific">Micrococcus lylae</name>
    <dbReference type="NCBI Taxonomy" id="1273"/>
    <lineage>
        <taxon>Bacteria</taxon>
        <taxon>Bacillati</taxon>
        <taxon>Actinomycetota</taxon>
        <taxon>Actinomycetes</taxon>
        <taxon>Micrococcales</taxon>
        <taxon>Micrococcaceae</taxon>
        <taxon>Micrococcus</taxon>
    </lineage>
</organism>
<dbReference type="GO" id="GO:0005886">
    <property type="term" value="C:plasma membrane"/>
    <property type="evidence" value="ECO:0007669"/>
    <property type="project" value="UniProtKB-SubCell"/>
</dbReference>
<evidence type="ECO:0000256" key="3">
    <source>
        <dbReference type="ARBA" id="ARBA00022692"/>
    </source>
</evidence>
<keyword evidence="2" id="KW-1003">Cell membrane</keyword>
<evidence type="ECO:0000256" key="1">
    <source>
        <dbReference type="ARBA" id="ARBA00004651"/>
    </source>
</evidence>
<dbReference type="SUPFAM" id="SSF103473">
    <property type="entry name" value="MFS general substrate transporter"/>
    <property type="match status" value="1"/>
</dbReference>
<dbReference type="Pfam" id="PF07690">
    <property type="entry name" value="MFS_1"/>
    <property type="match status" value="1"/>
</dbReference>
<evidence type="ECO:0000256" key="6">
    <source>
        <dbReference type="SAM" id="MobiDB-lite"/>
    </source>
</evidence>
<proteinExistence type="predicted"/>
<sequence>MQLLDTVLAVVVVTSLGFGAAELGLLNALGALSFLLLAVPIGAATDAWGPARMLVASLATKTVLAGTMLGLYVSGVLSTAAVLVLATLLGVCTVASENAQTAVVPQVTARDQVSALVSRMAAADAVAGIVAPGGAGLLLALSAPGVPWGVAVGLFVLALVGVRALVRRVSSVGRQDADGGADDVVATDADADVETGDGPDTDGQGLREGCTPEAPRPGLLHGFRIIAGNRLLLATTLLVTAGNIGLAVGDTVEPLLVLRHLDLGPAFFGLLGTVAAVSALAASAVASRITEAVAPRRLFAFGALVQAGVATLPLAAYLRPEAGSVLMALFAALWALTLTVTNVAGAAFAAQTVPPGSLGRTFAARRMVTMGCVPVAALGGGLLGELAGLAAPLVLWPALALIAAAAFFVLTRPPQRSAGTSPAEV</sequence>
<dbReference type="GO" id="GO:0022857">
    <property type="term" value="F:transmembrane transporter activity"/>
    <property type="evidence" value="ECO:0007669"/>
    <property type="project" value="InterPro"/>
</dbReference>
<feature type="transmembrane region" description="Helical" evidence="7">
    <location>
        <begin position="298"/>
        <end position="318"/>
    </location>
</feature>
<feature type="compositionally biased region" description="Acidic residues" evidence="6">
    <location>
        <begin position="189"/>
        <end position="200"/>
    </location>
</feature>
<dbReference type="Gene3D" id="1.20.1250.20">
    <property type="entry name" value="MFS general substrate transporter like domains"/>
    <property type="match status" value="1"/>
</dbReference>
<evidence type="ECO:0000313" key="9">
    <source>
        <dbReference type="Proteomes" id="UP000196230"/>
    </source>
</evidence>
<reference evidence="8 9" key="1">
    <citation type="submission" date="2017-02" db="EMBL/GenBank/DDBJ databases">
        <authorList>
            <person name="Peterson S.W."/>
        </authorList>
    </citation>
    <scope>NUCLEOTIDE SEQUENCE [LARGE SCALE GENOMIC DNA]</scope>
    <source>
        <strain evidence="8 9">2B3F</strain>
    </source>
</reference>
<feature type="transmembrane region" description="Helical" evidence="7">
    <location>
        <begin position="324"/>
        <end position="350"/>
    </location>
</feature>
<keyword evidence="4 7" id="KW-1133">Transmembrane helix</keyword>
<feature type="region of interest" description="Disordered" evidence="6">
    <location>
        <begin position="174"/>
        <end position="211"/>
    </location>
</feature>